<evidence type="ECO:0000259" key="2">
    <source>
        <dbReference type="Pfam" id="PF00144"/>
    </source>
</evidence>
<dbReference type="SUPFAM" id="SSF56601">
    <property type="entry name" value="beta-lactamase/transpeptidase-like"/>
    <property type="match status" value="1"/>
</dbReference>
<evidence type="ECO:0000313" key="4">
    <source>
        <dbReference type="Proteomes" id="UP000031802"/>
    </source>
</evidence>
<dbReference type="EMBL" id="JJMU01000008">
    <property type="protein sequence ID" value="KGE15721.1"/>
    <property type="molecule type" value="Genomic_DNA"/>
</dbReference>
<organism evidence="3 4">
    <name type="scientific">Sphingobacterium deserti</name>
    <dbReference type="NCBI Taxonomy" id="1229276"/>
    <lineage>
        <taxon>Bacteria</taxon>
        <taxon>Pseudomonadati</taxon>
        <taxon>Bacteroidota</taxon>
        <taxon>Sphingobacteriia</taxon>
        <taxon>Sphingobacteriales</taxon>
        <taxon>Sphingobacteriaceae</taxon>
        <taxon>Sphingobacterium</taxon>
    </lineage>
</organism>
<dbReference type="PATRIC" id="fig|1229276.3.peg.519"/>
<dbReference type="RefSeq" id="WP_037494976.1">
    <property type="nucleotide sequence ID" value="NZ_JJMU01000008.1"/>
</dbReference>
<dbReference type="InterPro" id="IPR001466">
    <property type="entry name" value="Beta-lactam-related"/>
</dbReference>
<dbReference type="OrthoDB" id="9793489at2"/>
<feature type="chain" id="PRO_5002138619" evidence="1">
    <location>
        <begin position="21"/>
        <end position="481"/>
    </location>
</feature>
<dbReference type="PANTHER" id="PTHR46825">
    <property type="entry name" value="D-ALANYL-D-ALANINE-CARBOXYPEPTIDASE/ENDOPEPTIDASE AMPH"/>
    <property type="match status" value="1"/>
</dbReference>
<dbReference type="AlphaFoldDB" id="A0A0B8T3J9"/>
<dbReference type="Pfam" id="PF00144">
    <property type="entry name" value="Beta-lactamase"/>
    <property type="match status" value="1"/>
</dbReference>
<dbReference type="InterPro" id="IPR012338">
    <property type="entry name" value="Beta-lactam/transpept-like"/>
</dbReference>
<feature type="domain" description="Beta-lactamase-related" evidence="2">
    <location>
        <begin position="149"/>
        <end position="465"/>
    </location>
</feature>
<dbReference type="Proteomes" id="UP000031802">
    <property type="component" value="Unassembled WGS sequence"/>
</dbReference>
<keyword evidence="4" id="KW-1185">Reference proteome</keyword>
<reference evidence="4" key="1">
    <citation type="submission" date="2014-04" db="EMBL/GenBank/DDBJ databases">
        <title>Whole-Genome optical mapping and complete genome sequence of Sphingobacterium deserti sp. nov., a new spaces isolated from desert in the west of China.</title>
        <authorList>
            <person name="Teng C."/>
            <person name="Zhou Z."/>
            <person name="Li X."/>
            <person name="Chen M."/>
            <person name="Lin M."/>
            <person name="Wang L."/>
            <person name="Su S."/>
            <person name="Zhang C."/>
            <person name="Zhang W."/>
        </authorList>
    </citation>
    <scope>NUCLEOTIDE SEQUENCE [LARGE SCALE GENOMIC DNA]</scope>
    <source>
        <strain evidence="4">ACCC05744</strain>
    </source>
</reference>
<accession>A0A0B8T3J9</accession>
<protein>
    <submittedName>
        <fullName evidence="3">Beta-lactamase</fullName>
    </submittedName>
</protein>
<name>A0A0B8T3J9_9SPHI</name>
<dbReference type="Gene3D" id="3.40.710.10">
    <property type="entry name" value="DD-peptidase/beta-lactamase superfamily"/>
    <property type="match status" value="1"/>
</dbReference>
<dbReference type="InterPro" id="IPR050491">
    <property type="entry name" value="AmpC-like"/>
</dbReference>
<dbReference type="PANTHER" id="PTHR46825:SF8">
    <property type="entry name" value="BETA-LACTAMASE-RELATED"/>
    <property type="match status" value="1"/>
</dbReference>
<keyword evidence="1" id="KW-0732">Signal</keyword>
<evidence type="ECO:0000256" key="1">
    <source>
        <dbReference type="SAM" id="SignalP"/>
    </source>
</evidence>
<comment type="caution">
    <text evidence="3">The sequence shown here is derived from an EMBL/GenBank/DDBJ whole genome shotgun (WGS) entry which is preliminary data.</text>
</comment>
<dbReference type="eggNOG" id="COG1680">
    <property type="taxonomic scope" value="Bacteria"/>
</dbReference>
<sequence length="481" mass="53918">MRRKLFFIVFLLTTLTGAFGQSKTELINRAIFNKIEFFINTQMTDSIYSLASDNFKKQIPAEQLAFVLNKLYQLGTIQQVDVVDFKENTATYLLQFSEHALQAKLALDSTLHYEMLAFVPAEKPTQKKVEKADVISNVEKVSPLDFYIDSLASSYVKKGDAQSLAIAIFHQNDYKTFFYGETEKGNQTLPTETSLYEIGSITKVFTAVLLADLVTKNMLELDDTISKFLPDSVAQNPAIQGITFKQLANHTSSLPRLADNWNKVAGFNERDPYAAYDRKALFSFLKNFKGGKNPGEEYEYSNVGFGLLGELISIITKKPYIQYLQETVLTPLQMTGTLEKVDAKKQQAFLKVYDAEGNETPLWNWKAMVGAGGLKSNAKDLTLFAVEQFKMPLEDLQKAMALTREFTFFTPNNMDIGLAWHMSMLDGIIYFRHTGGTAGSSSFIGLSPDTKTSVVVLSNQAESVEEISVAIMEKLLQQSQN</sequence>
<dbReference type="STRING" id="1229276.DI53_0499"/>
<proteinExistence type="predicted"/>
<reference evidence="3 4" key="2">
    <citation type="journal article" date="2015" name="PLoS ONE">
        <title>Whole-Genome Optical Mapping and Finished Genome Sequence of Sphingobacterium deserti sp. nov., a New Species Isolated from the Western Desert of China.</title>
        <authorList>
            <person name="Teng C."/>
            <person name="Zhou Z."/>
            <person name="Molnar I."/>
            <person name="Li X."/>
            <person name="Tang R."/>
            <person name="Chen M."/>
            <person name="Wang L."/>
            <person name="Su S."/>
            <person name="Zhang W."/>
            <person name="Lin M."/>
        </authorList>
    </citation>
    <scope>NUCLEOTIDE SEQUENCE [LARGE SCALE GENOMIC DNA]</scope>
    <source>
        <strain evidence="4">ACCC05744</strain>
    </source>
</reference>
<gene>
    <name evidence="3" type="ORF">DI53_0499</name>
</gene>
<feature type="signal peptide" evidence="1">
    <location>
        <begin position="1"/>
        <end position="20"/>
    </location>
</feature>
<evidence type="ECO:0000313" key="3">
    <source>
        <dbReference type="EMBL" id="KGE15721.1"/>
    </source>
</evidence>